<evidence type="ECO:0000313" key="3">
    <source>
        <dbReference type="Proteomes" id="UP000663829"/>
    </source>
</evidence>
<dbReference type="EMBL" id="CAJNOQ010034323">
    <property type="protein sequence ID" value="CAF1594368.1"/>
    <property type="molecule type" value="Genomic_DNA"/>
</dbReference>
<sequence>QSESPAVTDIKKKVGFELNDGRFMVKSGIENGIDYLILLLKQKKEELAIRSESKENEDENENALTSLSLQLYEQRYTNDDDHEQPFLFSLLKNIAQNMNQSKNHYRYNKDVERFALCGRNCYDFVRLNLFYALPSIITLDNIINKQNLKVTECEFRFRSLKDHLTAINSPFVFGSEDCTGVVPRIEYDGATNCFIGFSSPLVHGLPLINEFKTDDFEQLKTWFETKDKSTLINLHMMQPLSPTLSSSTSFILSAYGTNNRAIANDILRRWLFIYEQCYAEGMYFFHTSIKF</sequence>
<accession>A0A816A7X4</accession>
<dbReference type="OrthoDB" id="10021027at2759"/>
<dbReference type="EMBL" id="CAJOBC010100562">
    <property type="protein sequence ID" value="CAF4468032.1"/>
    <property type="molecule type" value="Genomic_DNA"/>
</dbReference>
<feature type="non-terminal residue" evidence="1">
    <location>
        <position position="1"/>
    </location>
</feature>
<comment type="caution">
    <text evidence="1">The sequence shown here is derived from an EMBL/GenBank/DDBJ whole genome shotgun (WGS) entry which is preliminary data.</text>
</comment>
<proteinExistence type="predicted"/>
<dbReference type="Proteomes" id="UP000681722">
    <property type="component" value="Unassembled WGS sequence"/>
</dbReference>
<evidence type="ECO:0000313" key="2">
    <source>
        <dbReference type="EMBL" id="CAF4468032.1"/>
    </source>
</evidence>
<keyword evidence="3" id="KW-1185">Reference proteome</keyword>
<dbReference type="Proteomes" id="UP000663829">
    <property type="component" value="Unassembled WGS sequence"/>
</dbReference>
<evidence type="ECO:0000313" key="1">
    <source>
        <dbReference type="EMBL" id="CAF1594368.1"/>
    </source>
</evidence>
<protein>
    <submittedName>
        <fullName evidence="1">Uncharacterized protein</fullName>
    </submittedName>
</protein>
<organism evidence="1 3">
    <name type="scientific">Didymodactylos carnosus</name>
    <dbReference type="NCBI Taxonomy" id="1234261"/>
    <lineage>
        <taxon>Eukaryota</taxon>
        <taxon>Metazoa</taxon>
        <taxon>Spiralia</taxon>
        <taxon>Gnathifera</taxon>
        <taxon>Rotifera</taxon>
        <taxon>Eurotatoria</taxon>
        <taxon>Bdelloidea</taxon>
        <taxon>Philodinida</taxon>
        <taxon>Philodinidae</taxon>
        <taxon>Didymodactylos</taxon>
    </lineage>
</organism>
<name>A0A816A7X4_9BILA</name>
<gene>
    <name evidence="1" type="ORF">GPM918_LOCUS41974</name>
    <name evidence="2" type="ORF">SRO942_LOCUS43122</name>
</gene>
<dbReference type="AlphaFoldDB" id="A0A816A7X4"/>
<reference evidence="1" key="1">
    <citation type="submission" date="2021-02" db="EMBL/GenBank/DDBJ databases">
        <authorList>
            <person name="Nowell W R."/>
        </authorList>
    </citation>
    <scope>NUCLEOTIDE SEQUENCE</scope>
</reference>